<keyword evidence="1" id="KW-0489">Methyltransferase</keyword>
<dbReference type="InterPro" id="IPR029063">
    <property type="entry name" value="SAM-dependent_MTases_sf"/>
</dbReference>
<organism evidence="1 2">
    <name type="scientific">Antrihabitans stalactiti</name>
    <dbReference type="NCBI Taxonomy" id="2584121"/>
    <lineage>
        <taxon>Bacteria</taxon>
        <taxon>Bacillati</taxon>
        <taxon>Actinomycetota</taxon>
        <taxon>Actinomycetes</taxon>
        <taxon>Mycobacteriales</taxon>
        <taxon>Nocardiaceae</taxon>
        <taxon>Antrihabitans</taxon>
    </lineage>
</organism>
<proteinExistence type="predicted"/>
<accession>A0A848KL51</accession>
<dbReference type="GO" id="GO:0008168">
    <property type="term" value="F:methyltransferase activity"/>
    <property type="evidence" value="ECO:0007669"/>
    <property type="project" value="UniProtKB-KW"/>
</dbReference>
<protein>
    <submittedName>
        <fullName evidence="1">Class I SAM-dependent methyltransferase</fullName>
    </submittedName>
</protein>
<dbReference type="Pfam" id="PF13578">
    <property type="entry name" value="Methyltransf_24"/>
    <property type="match status" value="1"/>
</dbReference>
<keyword evidence="2" id="KW-1185">Reference proteome</keyword>
<dbReference type="Proteomes" id="UP000535543">
    <property type="component" value="Unassembled WGS sequence"/>
</dbReference>
<dbReference type="SUPFAM" id="SSF53335">
    <property type="entry name" value="S-adenosyl-L-methionine-dependent methyltransferases"/>
    <property type="match status" value="1"/>
</dbReference>
<dbReference type="AlphaFoldDB" id="A0A848KL51"/>
<name>A0A848KL51_9NOCA</name>
<dbReference type="EMBL" id="VCQU01000005">
    <property type="protein sequence ID" value="NMN96527.1"/>
    <property type="molecule type" value="Genomic_DNA"/>
</dbReference>
<comment type="caution">
    <text evidence="1">The sequence shown here is derived from an EMBL/GenBank/DDBJ whole genome shotgun (WGS) entry which is preliminary data.</text>
</comment>
<dbReference type="Gene3D" id="3.40.50.150">
    <property type="entry name" value="Vaccinia Virus protein VP39"/>
    <property type="match status" value="1"/>
</dbReference>
<gene>
    <name evidence="1" type="ORF">FGL95_15915</name>
</gene>
<reference evidence="1 2" key="2">
    <citation type="submission" date="2020-06" db="EMBL/GenBank/DDBJ databases">
        <title>Antribacter stalactiti gen. nov., sp. nov., a new member of the family Nacardiaceae isolated from a cave.</title>
        <authorList>
            <person name="Kim I.S."/>
        </authorList>
    </citation>
    <scope>NUCLEOTIDE SEQUENCE [LARGE SCALE GENOMIC DNA]</scope>
    <source>
        <strain evidence="1 2">YC2-7</strain>
    </source>
</reference>
<keyword evidence="1" id="KW-0808">Transferase</keyword>
<evidence type="ECO:0000313" key="2">
    <source>
        <dbReference type="Proteomes" id="UP000535543"/>
    </source>
</evidence>
<dbReference type="GO" id="GO:0032259">
    <property type="term" value="P:methylation"/>
    <property type="evidence" value="ECO:0007669"/>
    <property type="project" value="UniProtKB-KW"/>
</dbReference>
<evidence type="ECO:0000313" key="1">
    <source>
        <dbReference type="EMBL" id="NMN96527.1"/>
    </source>
</evidence>
<reference evidence="1 2" key="1">
    <citation type="submission" date="2019-05" db="EMBL/GenBank/DDBJ databases">
        <authorList>
            <person name="Lee S.D."/>
        </authorList>
    </citation>
    <scope>NUCLEOTIDE SEQUENCE [LARGE SCALE GENOMIC DNA]</scope>
    <source>
        <strain evidence="1 2">YC2-7</strain>
    </source>
</reference>
<sequence>MDIALAPATVLAAGVLGFVRAVGVTRLPLCRRVLRRIGVFPIINHYYEPLFDPRKLRHSLDEERNLPGFDMNTDEQLRILDLLHFGEEVKNLPRSKTSDLEFHLDNDMFFSGDAEYFYNMIRHHQPRTIVEIGSGSSTLIGLKAVRKNRELDPSYQCNYICIEPYEVPWLETTGVTVIRKTVEVVPMATFEALQPGDILFIDSSHILRPQGDVLFEYLELLPSLPVGVIVHIHDIFSPRDYPQRWVVDEVRLWNEQYLLEAFLTSNHAWKIIGALNYLQHNYHDRLRVVCPSLTPHGEPASLYLQKIR</sequence>